<keyword evidence="4" id="KW-1185">Reference proteome</keyword>
<dbReference type="Pfam" id="PF08450">
    <property type="entry name" value="SGL"/>
    <property type="match status" value="1"/>
</dbReference>
<dbReference type="InterPro" id="IPR011042">
    <property type="entry name" value="6-blade_b-propeller_TolB-like"/>
</dbReference>
<keyword evidence="3" id="KW-0378">Hydrolase</keyword>
<gene>
    <name evidence="3" type="ORF">RQP53_12360</name>
</gene>
<dbReference type="RefSeq" id="WP_315650605.1">
    <property type="nucleotide sequence ID" value="NZ_JAVXZY010000004.1"/>
</dbReference>
<evidence type="ECO:0000256" key="1">
    <source>
        <dbReference type="ARBA" id="ARBA00008853"/>
    </source>
</evidence>
<dbReference type="PANTHER" id="PTHR10907:SF47">
    <property type="entry name" value="REGUCALCIN"/>
    <property type="match status" value="1"/>
</dbReference>
<dbReference type="EMBL" id="JAVXZY010000004">
    <property type="protein sequence ID" value="MDT9000060.1"/>
    <property type="molecule type" value="Genomic_DNA"/>
</dbReference>
<dbReference type="InterPro" id="IPR005511">
    <property type="entry name" value="SMP-30"/>
</dbReference>
<comment type="caution">
    <text evidence="3">The sequence shown here is derived from an EMBL/GenBank/DDBJ whole genome shotgun (WGS) entry which is preliminary data.</text>
</comment>
<evidence type="ECO:0000259" key="2">
    <source>
        <dbReference type="Pfam" id="PF08450"/>
    </source>
</evidence>
<dbReference type="InterPro" id="IPR013658">
    <property type="entry name" value="SGL"/>
</dbReference>
<name>A0ABU3PBW4_9BURK</name>
<dbReference type="PRINTS" id="PR01790">
    <property type="entry name" value="SMP30FAMILY"/>
</dbReference>
<dbReference type="EC" id="3.1.1.99" evidence="3"/>
<protein>
    <submittedName>
        <fullName evidence="3">SMP-30/gluconolactonase/LRE family protein</fullName>
        <ecNumber evidence="3">3.1.1.99</ecNumber>
    </submittedName>
</protein>
<dbReference type="GO" id="GO:0016787">
    <property type="term" value="F:hydrolase activity"/>
    <property type="evidence" value="ECO:0007669"/>
    <property type="project" value="UniProtKB-KW"/>
</dbReference>
<accession>A0ABU3PBW4</accession>
<dbReference type="Gene3D" id="2.120.10.30">
    <property type="entry name" value="TolB, C-terminal domain"/>
    <property type="match status" value="1"/>
</dbReference>
<dbReference type="Proteomes" id="UP001246372">
    <property type="component" value="Unassembled WGS sequence"/>
</dbReference>
<evidence type="ECO:0000313" key="3">
    <source>
        <dbReference type="EMBL" id="MDT9000060.1"/>
    </source>
</evidence>
<comment type="similarity">
    <text evidence="1">Belongs to the SMP-30/CGR1 family.</text>
</comment>
<dbReference type="PANTHER" id="PTHR10907">
    <property type="entry name" value="REGUCALCIN"/>
    <property type="match status" value="1"/>
</dbReference>
<feature type="domain" description="SMP-30/Gluconolactonase/LRE-like region" evidence="2">
    <location>
        <begin position="24"/>
        <end position="273"/>
    </location>
</feature>
<reference evidence="3" key="1">
    <citation type="submission" date="2023-09" db="EMBL/GenBank/DDBJ databases">
        <title>Paucibacter sp. APW11 Genome sequencing and assembly.</title>
        <authorList>
            <person name="Kim I."/>
        </authorList>
    </citation>
    <scope>NUCLEOTIDE SEQUENCE</scope>
    <source>
        <strain evidence="3">APW11</strain>
    </source>
</reference>
<proteinExistence type="inferred from homology"/>
<organism evidence="3 4">
    <name type="scientific">Roseateles aquae</name>
    <dbReference type="NCBI Taxonomy" id="3077235"/>
    <lineage>
        <taxon>Bacteria</taxon>
        <taxon>Pseudomonadati</taxon>
        <taxon>Pseudomonadota</taxon>
        <taxon>Betaproteobacteria</taxon>
        <taxon>Burkholderiales</taxon>
        <taxon>Sphaerotilaceae</taxon>
        <taxon>Roseateles</taxon>
    </lineage>
</organism>
<dbReference type="SUPFAM" id="SSF63829">
    <property type="entry name" value="Calcium-dependent phosphotriesterase"/>
    <property type="match status" value="1"/>
</dbReference>
<evidence type="ECO:0000313" key="4">
    <source>
        <dbReference type="Proteomes" id="UP001246372"/>
    </source>
</evidence>
<sequence>MSSAAPPNPPLYQPQALGEYRAALGESPLWHPLEHCLYFVDIARGQVLRWREGEAAPQAWPVGREPGCIAALAEGGLLLAQRDGLFKFDTVDGSLQPLLPPPYDAAAQRFNDGKADAQGRFWVGTIDDARRPASALYRLAAGSFTPMLEGITTSNGLAWSPDGRRLYSADTKAHRIDVCDFDPVAGAVSDRRCFAQFEARQPGQDLNSYGGRPDGAAVDIEGCYWVAMYEGQRLLRLSPEGQVLRQVELPMRCPTMPAFGGADLRTLFVTSASDGRPADELAAQPLAGAVLRLRVEVPGLPSHLARL</sequence>